<organism evidence="2 3">
    <name type="scientific">Babesia duncani</name>
    <dbReference type="NCBI Taxonomy" id="323732"/>
    <lineage>
        <taxon>Eukaryota</taxon>
        <taxon>Sar</taxon>
        <taxon>Alveolata</taxon>
        <taxon>Apicomplexa</taxon>
        <taxon>Aconoidasida</taxon>
        <taxon>Piroplasmida</taxon>
        <taxon>Babesiidae</taxon>
        <taxon>Babesia</taxon>
    </lineage>
</organism>
<feature type="region of interest" description="Disordered" evidence="1">
    <location>
        <begin position="512"/>
        <end position="572"/>
    </location>
</feature>
<comment type="caution">
    <text evidence="2">The sequence shown here is derived from an EMBL/GenBank/DDBJ whole genome shotgun (WGS) entry which is preliminary data.</text>
</comment>
<accession>A0AAD9PIE3</accession>
<proteinExistence type="predicted"/>
<feature type="region of interest" description="Disordered" evidence="1">
    <location>
        <begin position="637"/>
        <end position="997"/>
    </location>
</feature>
<feature type="compositionally biased region" description="Basic and acidic residues" evidence="1">
    <location>
        <begin position="637"/>
        <end position="758"/>
    </location>
</feature>
<protein>
    <submittedName>
        <fullName evidence="2">Uncharacterized protein</fullName>
    </submittedName>
</protein>
<feature type="compositionally biased region" description="Basic and acidic residues" evidence="1">
    <location>
        <begin position="917"/>
        <end position="945"/>
    </location>
</feature>
<dbReference type="GeneID" id="94337710"/>
<feature type="compositionally biased region" description="Basic residues" evidence="1">
    <location>
        <begin position="767"/>
        <end position="782"/>
    </location>
</feature>
<dbReference type="Proteomes" id="UP001214638">
    <property type="component" value="Unassembled WGS sequence"/>
</dbReference>
<evidence type="ECO:0000313" key="2">
    <source>
        <dbReference type="EMBL" id="KAK2195111.1"/>
    </source>
</evidence>
<feature type="region of interest" description="Disordered" evidence="1">
    <location>
        <begin position="448"/>
        <end position="480"/>
    </location>
</feature>
<feature type="compositionally biased region" description="Basic and acidic residues" evidence="1">
    <location>
        <begin position="513"/>
        <end position="532"/>
    </location>
</feature>
<feature type="compositionally biased region" description="Polar residues" evidence="1">
    <location>
        <begin position="533"/>
        <end position="544"/>
    </location>
</feature>
<dbReference type="Gene3D" id="1.10.287.620">
    <property type="entry name" value="Helix Hairpins"/>
    <property type="match status" value="1"/>
</dbReference>
<dbReference type="KEGG" id="bdw:94337710"/>
<sequence>MMENPQTQQLDETQFVSEVDLFGEGSDFDDDVYKATEVVDDLDQFRDHFVAPNKTQRKSKKDNLLNISHFWHSDLIQQQEDTIKTRKNHYWDFMVYINLKEERFGKYISSIKFLEDELRTAIIKCRDLILSQFSGDEEFQTTELEFTFDDIICKLQSKMRIKSFNLNEVYDPQSNSITSANSVAMINFITSHAEFVKLKRKLYLFREGKNKLVRDCLRRLLICVEEFKTKILSQIYEINSAEFRRCSMTRFLRNLDKITPKADFFGEYRFNLLKCFVNNQDELEKFIQQNILYEIEPEDDHFSTFSNNFTPGTPICDLINYIDFVYDIDQEPGPDDEHDDDDINDLDEMGSQYEMMNFMNANIPDDLISTQIDETQVTEPEVPKENVTEPNNEQYDLDMELLQEARKRAAEILRSCSEDQSPNSFECDCTLGDKSTLAVKGKHYNTDTSKMVTKGHKLSKTNGESANKESKHSITKHKPKSLMNKIKSVMVNGYKVSVKFLKDIINRLKPKSKSKDKNLETSDVTADEKTGEINRSLSADSRSQPNEDDDKGDDAVASGQSTEVQTSQKDKDIVEMCYDDTRGLYECREDIEEEDHTMEDEAQCDLEEGCQEILENPSDKVYGKLEEKSKKLTEITKDLEEKDSEIKETEKDLRQKESELKEKEKNLKDKETELKDAAKNLHEKESEIKETGKDLKETGKDLTETEKDLRQKDSELKEKEKNLKDKETELKDAAKNLHEKESEIKESAPSDLVSEKDTGNIIDIHINHKKKSTATKDKKLKASKSSLHSHSSTVSEATALPTKEQEHNMPTATRHLEITELALNDTKLLEHENIRNLRASRSRARNKRPRNKNVKKASMKKSKKSKGKQNNQKARKTKKSNKNTQKKSKGKDDKELTKTPKNLKSTKESQETDAEKDDQVTTKTKPEKEESVKSKATEEDSRGDAEDADGQDDNDDQDKKFDDIPPKKRKSHSRKKVVIRDDDKKAVLNGPSDSNNVRQCTTVCKYIN</sequence>
<keyword evidence="3" id="KW-1185">Reference proteome</keyword>
<feature type="compositionally biased region" description="Low complexity" evidence="1">
    <location>
        <begin position="783"/>
        <end position="795"/>
    </location>
</feature>
<evidence type="ECO:0000256" key="1">
    <source>
        <dbReference type="SAM" id="MobiDB-lite"/>
    </source>
</evidence>
<gene>
    <name evidence="2" type="ORF">BdWA1_003413</name>
</gene>
<feature type="compositionally biased region" description="Basic and acidic residues" evidence="1">
    <location>
        <begin position="957"/>
        <end position="966"/>
    </location>
</feature>
<feature type="compositionally biased region" description="Polar residues" evidence="1">
    <location>
        <begin position="558"/>
        <end position="567"/>
    </location>
</feature>
<dbReference type="EMBL" id="JALLKP010000005">
    <property type="protein sequence ID" value="KAK2195111.1"/>
    <property type="molecule type" value="Genomic_DNA"/>
</dbReference>
<evidence type="ECO:0000313" key="3">
    <source>
        <dbReference type="Proteomes" id="UP001214638"/>
    </source>
</evidence>
<dbReference type="AlphaFoldDB" id="A0AAD9PIE3"/>
<feature type="compositionally biased region" description="Basic residues" evidence="1">
    <location>
        <begin position="967"/>
        <end position="977"/>
    </location>
</feature>
<feature type="compositionally biased region" description="Acidic residues" evidence="1">
    <location>
        <begin position="946"/>
        <end position="956"/>
    </location>
</feature>
<dbReference type="RefSeq" id="XP_067801954.1">
    <property type="nucleotide sequence ID" value="XM_067948423.1"/>
</dbReference>
<name>A0AAD9PIE3_9APIC</name>
<reference evidence="2" key="1">
    <citation type="journal article" date="2023" name="Nat. Microbiol.">
        <title>Babesia duncani multi-omics identifies virulence factors and drug targets.</title>
        <authorList>
            <person name="Singh P."/>
            <person name="Lonardi S."/>
            <person name="Liang Q."/>
            <person name="Vydyam P."/>
            <person name="Khabirova E."/>
            <person name="Fang T."/>
            <person name="Gihaz S."/>
            <person name="Thekkiniath J."/>
            <person name="Munshi M."/>
            <person name="Abel S."/>
            <person name="Ciampossin L."/>
            <person name="Batugedara G."/>
            <person name="Gupta M."/>
            <person name="Lu X.M."/>
            <person name="Lenz T."/>
            <person name="Chakravarty S."/>
            <person name="Cornillot E."/>
            <person name="Hu Y."/>
            <person name="Ma W."/>
            <person name="Gonzalez L.M."/>
            <person name="Sanchez S."/>
            <person name="Estrada K."/>
            <person name="Sanchez-Flores A."/>
            <person name="Montero E."/>
            <person name="Harb O.S."/>
            <person name="Le Roch K.G."/>
            <person name="Mamoun C.B."/>
        </authorList>
    </citation>
    <scope>NUCLEOTIDE SEQUENCE</scope>
    <source>
        <strain evidence="2">WA1</strain>
    </source>
</reference>
<feature type="compositionally biased region" description="Basic residues" evidence="1">
    <location>
        <begin position="838"/>
        <end position="889"/>
    </location>
</feature>